<dbReference type="GO" id="GO:0006535">
    <property type="term" value="P:cysteine biosynthetic process from serine"/>
    <property type="evidence" value="ECO:0007669"/>
    <property type="project" value="InterPro"/>
</dbReference>
<dbReference type="InterPro" id="IPR001451">
    <property type="entry name" value="Hexapep"/>
</dbReference>
<dbReference type="GO" id="GO:0005737">
    <property type="term" value="C:cytoplasm"/>
    <property type="evidence" value="ECO:0007669"/>
    <property type="project" value="InterPro"/>
</dbReference>
<keyword evidence="2 4" id="KW-0808">Transferase</keyword>
<dbReference type="CDD" id="cd03354">
    <property type="entry name" value="LbH_SAT"/>
    <property type="match status" value="1"/>
</dbReference>
<comment type="catalytic activity">
    <reaction evidence="4">
        <text>L-serine + acetyl-CoA = O-acetyl-L-serine + CoA</text>
        <dbReference type="Rhea" id="RHEA:24560"/>
        <dbReference type="ChEBI" id="CHEBI:33384"/>
        <dbReference type="ChEBI" id="CHEBI:57287"/>
        <dbReference type="ChEBI" id="CHEBI:57288"/>
        <dbReference type="ChEBI" id="CHEBI:58340"/>
        <dbReference type="EC" id="2.3.1.30"/>
    </reaction>
</comment>
<dbReference type="EMBL" id="VIKU02000008">
    <property type="protein sequence ID" value="NHF61384.1"/>
    <property type="molecule type" value="Genomic_DNA"/>
</dbReference>
<evidence type="ECO:0000313" key="5">
    <source>
        <dbReference type="EMBL" id="NHF61384.1"/>
    </source>
</evidence>
<accession>A0A967E8K4</accession>
<evidence type="ECO:0000256" key="3">
    <source>
        <dbReference type="ARBA" id="ARBA00023315"/>
    </source>
</evidence>
<dbReference type="PIRSF" id="PIRSF000441">
    <property type="entry name" value="CysE"/>
    <property type="match status" value="1"/>
</dbReference>
<reference evidence="5" key="1">
    <citation type="submission" date="2019-07" db="EMBL/GenBank/DDBJ databases">
        <authorList>
            <person name="De-Chao Zhang Q."/>
        </authorList>
    </citation>
    <scope>NUCLEOTIDE SEQUENCE</scope>
    <source>
        <strain evidence="5">TP-CH-4</strain>
    </source>
</reference>
<dbReference type="Gene3D" id="2.160.10.10">
    <property type="entry name" value="Hexapeptide repeat proteins"/>
    <property type="match status" value="1"/>
</dbReference>
<dbReference type="PANTHER" id="PTHR42811">
    <property type="entry name" value="SERINE ACETYLTRANSFERASE"/>
    <property type="match status" value="1"/>
</dbReference>
<dbReference type="Pfam" id="PF00132">
    <property type="entry name" value="Hexapep"/>
    <property type="match status" value="1"/>
</dbReference>
<dbReference type="InterPro" id="IPR005881">
    <property type="entry name" value="Ser_O-AcTrfase"/>
</dbReference>
<sequence>MSLKSLKSKIKSDLKCHGATCFLTVLRIYFFDTRFRLLLNYRLGRFLIEKQVKILPEFYKRKQIIKRGCHISFFAQIGHEIKFMHPLGIVIGDDVCIGDNVQIWQQVTLGSHGKIGSERKYPKIGNNVKIYAGAKIIGDVIIGDNATIGANAVVLKNVPPNRIAVGIPAKII</sequence>
<dbReference type="EC" id="2.3.1.30" evidence="4"/>
<evidence type="ECO:0000313" key="6">
    <source>
        <dbReference type="Proteomes" id="UP000707206"/>
    </source>
</evidence>
<evidence type="ECO:0000256" key="1">
    <source>
        <dbReference type="ARBA" id="ARBA00007274"/>
    </source>
</evidence>
<proteinExistence type="inferred from homology"/>
<gene>
    <name evidence="5" type="ORF">FK220_018670</name>
</gene>
<comment type="similarity">
    <text evidence="1 4">Belongs to the transferase hexapeptide repeat family.</text>
</comment>
<comment type="caution">
    <text evidence="5">The sequence shown here is derived from an EMBL/GenBank/DDBJ whole genome shotgun (WGS) entry which is preliminary data.</text>
</comment>
<dbReference type="GO" id="GO:0009001">
    <property type="term" value="F:serine O-acetyltransferase activity"/>
    <property type="evidence" value="ECO:0007669"/>
    <property type="project" value="UniProtKB-EC"/>
</dbReference>
<dbReference type="SUPFAM" id="SSF51161">
    <property type="entry name" value="Trimeric LpxA-like enzymes"/>
    <property type="match status" value="1"/>
</dbReference>
<evidence type="ECO:0000256" key="2">
    <source>
        <dbReference type="ARBA" id="ARBA00022679"/>
    </source>
</evidence>
<keyword evidence="3 4" id="KW-0012">Acyltransferase</keyword>
<name>A0A967E8K4_9FLAO</name>
<dbReference type="AlphaFoldDB" id="A0A967E8K4"/>
<keyword evidence="6" id="KW-1185">Reference proteome</keyword>
<dbReference type="InterPro" id="IPR011004">
    <property type="entry name" value="Trimer_LpxA-like_sf"/>
</dbReference>
<dbReference type="InterPro" id="IPR045304">
    <property type="entry name" value="LbH_SAT"/>
</dbReference>
<dbReference type="RefSeq" id="WP_152575887.1">
    <property type="nucleotide sequence ID" value="NZ_VIKU02000008.1"/>
</dbReference>
<evidence type="ECO:0000256" key="4">
    <source>
        <dbReference type="PIRNR" id="PIRNR000441"/>
    </source>
</evidence>
<dbReference type="Proteomes" id="UP000707206">
    <property type="component" value="Unassembled WGS sequence"/>
</dbReference>
<reference evidence="5" key="2">
    <citation type="submission" date="2020-03" db="EMBL/GenBank/DDBJ databases">
        <title>Flavobacteriaceae bacterium strain TP-CH-4, a member of the family Flavobacteriaceae isolated from a deep-sea seamount.</title>
        <authorList>
            <person name="Zhang D.-C."/>
        </authorList>
    </citation>
    <scope>NUCLEOTIDE SEQUENCE</scope>
    <source>
        <strain evidence="5">TP-CH-4</strain>
    </source>
</reference>
<organism evidence="5 6">
    <name type="scientific">Pelagihabitans pacificus</name>
    <dbReference type="NCBI Taxonomy" id="2696054"/>
    <lineage>
        <taxon>Bacteria</taxon>
        <taxon>Pseudomonadati</taxon>
        <taxon>Bacteroidota</taxon>
        <taxon>Flavobacteriia</taxon>
        <taxon>Flavobacteriales</taxon>
        <taxon>Flavobacteriaceae</taxon>
        <taxon>Pelagihabitans</taxon>
    </lineage>
</organism>
<protein>
    <recommendedName>
        <fullName evidence="4">Serine acetyltransferase</fullName>
        <ecNumber evidence="4">2.3.1.30</ecNumber>
    </recommendedName>
</protein>